<protein>
    <submittedName>
        <fullName evidence="2">Uncharacterized protein</fullName>
    </submittedName>
</protein>
<keyword evidence="1" id="KW-0732">Signal</keyword>
<proteinExistence type="predicted"/>
<feature type="signal peptide" evidence="1">
    <location>
        <begin position="1"/>
        <end position="19"/>
    </location>
</feature>
<evidence type="ECO:0000313" key="3">
    <source>
        <dbReference type="Proteomes" id="UP001168821"/>
    </source>
</evidence>
<comment type="caution">
    <text evidence="2">The sequence shown here is derived from an EMBL/GenBank/DDBJ whole genome shotgun (WGS) entry which is preliminary data.</text>
</comment>
<feature type="chain" id="PRO_5041355512" evidence="1">
    <location>
        <begin position="20"/>
        <end position="145"/>
    </location>
</feature>
<gene>
    <name evidence="2" type="ORF">Zmor_005006</name>
</gene>
<dbReference type="Proteomes" id="UP001168821">
    <property type="component" value="Unassembled WGS sequence"/>
</dbReference>
<accession>A0AA38MLJ9</accession>
<evidence type="ECO:0000256" key="1">
    <source>
        <dbReference type="SAM" id="SignalP"/>
    </source>
</evidence>
<keyword evidence="3" id="KW-1185">Reference proteome</keyword>
<organism evidence="2 3">
    <name type="scientific">Zophobas morio</name>
    <dbReference type="NCBI Taxonomy" id="2755281"/>
    <lineage>
        <taxon>Eukaryota</taxon>
        <taxon>Metazoa</taxon>
        <taxon>Ecdysozoa</taxon>
        <taxon>Arthropoda</taxon>
        <taxon>Hexapoda</taxon>
        <taxon>Insecta</taxon>
        <taxon>Pterygota</taxon>
        <taxon>Neoptera</taxon>
        <taxon>Endopterygota</taxon>
        <taxon>Coleoptera</taxon>
        <taxon>Polyphaga</taxon>
        <taxon>Cucujiformia</taxon>
        <taxon>Tenebrionidae</taxon>
        <taxon>Zophobas</taxon>
    </lineage>
</organism>
<dbReference type="EMBL" id="JALNTZ010000002">
    <property type="protein sequence ID" value="KAJ3660564.1"/>
    <property type="molecule type" value="Genomic_DNA"/>
</dbReference>
<dbReference type="AlphaFoldDB" id="A0AA38MLJ9"/>
<name>A0AA38MLJ9_9CUCU</name>
<evidence type="ECO:0000313" key="2">
    <source>
        <dbReference type="EMBL" id="KAJ3660564.1"/>
    </source>
</evidence>
<reference evidence="2" key="1">
    <citation type="journal article" date="2023" name="G3 (Bethesda)">
        <title>Whole genome assemblies of Zophobas morio and Tenebrio molitor.</title>
        <authorList>
            <person name="Kaur S."/>
            <person name="Stinson S.A."/>
            <person name="diCenzo G.C."/>
        </authorList>
    </citation>
    <scope>NUCLEOTIDE SEQUENCE</scope>
    <source>
        <strain evidence="2">QUZm001</strain>
    </source>
</reference>
<sequence>MKKLLLSTIVSLLLNFSFSYQPVTYREIYFAFENSLSVDIISTVVTNVDAFDWPDPNGPLLEFQDLEVPAKGAVNITAKCNREVEWLPFTMTHAFSDGTRAKFRYYLKVVEPFDYYRHILDGNRDVDIGLLHRYYDAVSAYLTIK</sequence>